<name>L8WV57_THACA</name>
<evidence type="ECO:0000259" key="1">
    <source>
        <dbReference type="Pfam" id="PF13577"/>
    </source>
</evidence>
<protein>
    <recommendedName>
        <fullName evidence="1">SnoaL-like domain-containing protein</fullName>
    </recommendedName>
</protein>
<dbReference type="Gene3D" id="3.10.450.50">
    <property type="match status" value="1"/>
</dbReference>
<evidence type="ECO:0000313" key="2">
    <source>
        <dbReference type="EMBL" id="ELU41870.1"/>
    </source>
</evidence>
<dbReference type="EMBL" id="AFRT01000980">
    <property type="protein sequence ID" value="ELU41870.1"/>
    <property type="molecule type" value="Genomic_DNA"/>
</dbReference>
<dbReference type="HOGENOM" id="CLU_118226_0_0_1"/>
<dbReference type="InterPro" id="IPR032710">
    <property type="entry name" value="NTF2-like_dom_sf"/>
</dbReference>
<dbReference type="SUPFAM" id="SSF54427">
    <property type="entry name" value="NTF2-like"/>
    <property type="match status" value="1"/>
</dbReference>
<reference evidence="2 3" key="1">
    <citation type="journal article" date="2013" name="Nat. Commun.">
        <title>The evolution and pathogenic mechanisms of the rice sheath blight pathogen.</title>
        <authorList>
            <person name="Zheng A."/>
            <person name="Lin R."/>
            <person name="Xu L."/>
            <person name="Qin P."/>
            <person name="Tang C."/>
            <person name="Ai P."/>
            <person name="Zhang D."/>
            <person name="Liu Y."/>
            <person name="Sun Z."/>
            <person name="Feng H."/>
            <person name="Wang Y."/>
            <person name="Chen Y."/>
            <person name="Liang X."/>
            <person name="Fu R."/>
            <person name="Li Q."/>
            <person name="Zhang J."/>
            <person name="Yu X."/>
            <person name="Xie Z."/>
            <person name="Ding L."/>
            <person name="Guan P."/>
            <person name="Tang J."/>
            <person name="Liang Y."/>
            <person name="Wang S."/>
            <person name="Deng Q."/>
            <person name="Li S."/>
            <person name="Zhu J."/>
            <person name="Wang L."/>
            <person name="Liu H."/>
            <person name="Li P."/>
        </authorList>
    </citation>
    <scope>NUCLEOTIDE SEQUENCE [LARGE SCALE GENOMIC DNA]</scope>
    <source>
        <strain evidence="3">AG-1 IA</strain>
    </source>
</reference>
<feature type="domain" description="SnoaL-like" evidence="1">
    <location>
        <begin position="69"/>
        <end position="198"/>
    </location>
</feature>
<dbReference type="AlphaFoldDB" id="L8WV57"/>
<dbReference type="Pfam" id="PF13577">
    <property type="entry name" value="SnoaL_4"/>
    <property type="match status" value="1"/>
</dbReference>
<organism evidence="2 3">
    <name type="scientific">Thanatephorus cucumeris (strain AG1-IA)</name>
    <name type="common">Rice sheath blight fungus</name>
    <name type="synonym">Rhizoctonia solani</name>
    <dbReference type="NCBI Taxonomy" id="983506"/>
    <lineage>
        <taxon>Eukaryota</taxon>
        <taxon>Fungi</taxon>
        <taxon>Dikarya</taxon>
        <taxon>Basidiomycota</taxon>
        <taxon>Agaricomycotina</taxon>
        <taxon>Agaricomycetes</taxon>
        <taxon>Cantharellales</taxon>
        <taxon>Ceratobasidiaceae</taxon>
        <taxon>Rhizoctonia</taxon>
        <taxon>Rhizoctonia solani AG-1</taxon>
    </lineage>
</organism>
<dbReference type="Proteomes" id="UP000011668">
    <property type="component" value="Unassembled WGS sequence"/>
</dbReference>
<gene>
    <name evidence="2" type="ORF">AG1IA_04105</name>
</gene>
<comment type="caution">
    <text evidence="2">The sequence shown here is derived from an EMBL/GenBank/DDBJ whole genome shotgun (WGS) entry which is preliminary data.</text>
</comment>
<evidence type="ECO:0000313" key="3">
    <source>
        <dbReference type="Proteomes" id="UP000011668"/>
    </source>
</evidence>
<proteinExistence type="predicted"/>
<sequence length="200" mass="22523">MHFGGIRYVQLNRLADFDPVRLAILDAWRSKTALHKYLTLLSKAPRMETAQLKVEPTELKQSFNDAIEEQELSNLISAYVFSHDKCFGSKAGRKDDLAWESLFDAAGVSELGPIGTHEGREGKMAWAQQALGGRGRGCQIRLFDTRVHLDESDSDLATGCSHATIDVFPDDESKLISIRGNYRWVFKKVDSVWKITHVKL</sequence>
<keyword evidence="3" id="KW-1185">Reference proteome</keyword>
<accession>L8WV57</accession>
<dbReference type="InterPro" id="IPR037401">
    <property type="entry name" value="SnoaL-like"/>
</dbReference>
<dbReference type="OrthoDB" id="3133105at2759"/>